<sequence length="139" mass="15399">MDWGLLECRPGDPESPQTAPQAWHTGREPARRAEPCLAEVARRPQRSWREEGVGQSGELPAGESAQCPAAGQAHQLPGKCCQWRRSWGSHSRPLEPQGVVPPPHCSAAPWLLFSRSQKHQVRPERVKQEHSSSEMSLSA</sequence>
<protein>
    <submittedName>
        <fullName evidence="2">Uncharacterized protein</fullName>
    </submittedName>
</protein>
<comment type="caution">
    <text evidence="2">The sequence shown here is derived from an EMBL/GenBank/DDBJ whole genome shotgun (WGS) entry which is preliminary data.</text>
</comment>
<evidence type="ECO:0000256" key="1">
    <source>
        <dbReference type="SAM" id="MobiDB-lite"/>
    </source>
</evidence>
<feature type="region of interest" description="Disordered" evidence="1">
    <location>
        <begin position="87"/>
        <end position="139"/>
    </location>
</feature>
<dbReference type="Proteomes" id="UP000297703">
    <property type="component" value="Unassembled WGS sequence"/>
</dbReference>
<evidence type="ECO:0000313" key="3">
    <source>
        <dbReference type="Proteomes" id="UP000297703"/>
    </source>
</evidence>
<reference evidence="2 3" key="1">
    <citation type="submission" date="2019-04" db="EMBL/GenBank/DDBJ databases">
        <title>Draft genome of the big-headed turtle Platysternon megacephalum.</title>
        <authorList>
            <person name="Gong S."/>
        </authorList>
    </citation>
    <scope>NUCLEOTIDE SEQUENCE [LARGE SCALE GENOMIC DNA]</scope>
    <source>
        <strain evidence="2">DO16091913</strain>
        <tissue evidence="2">Muscle</tissue>
    </source>
</reference>
<keyword evidence="3" id="KW-1185">Reference proteome</keyword>
<dbReference type="AlphaFoldDB" id="A0A4D9EDY2"/>
<gene>
    <name evidence="2" type="ORF">DR999_PMT11513</name>
</gene>
<proteinExistence type="predicted"/>
<organism evidence="2 3">
    <name type="scientific">Platysternon megacephalum</name>
    <name type="common">big-headed turtle</name>
    <dbReference type="NCBI Taxonomy" id="55544"/>
    <lineage>
        <taxon>Eukaryota</taxon>
        <taxon>Metazoa</taxon>
        <taxon>Chordata</taxon>
        <taxon>Craniata</taxon>
        <taxon>Vertebrata</taxon>
        <taxon>Euteleostomi</taxon>
        <taxon>Archelosauria</taxon>
        <taxon>Testudinata</taxon>
        <taxon>Testudines</taxon>
        <taxon>Cryptodira</taxon>
        <taxon>Durocryptodira</taxon>
        <taxon>Testudinoidea</taxon>
        <taxon>Platysternidae</taxon>
        <taxon>Platysternon</taxon>
    </lineage>
</organism>
<feature type="region of interest" description="Disordered" evidence="1">
    <location>
        <begin position="1"/>
        <end position="71"/>
    </location>
</feature>
<feature type="compositionally biased region" description="Basic and acidic residues" evidence="1">
    <location>
        <begin position="25"/>
        <end position="34"/>
    </location>
</feature>
<reference evidence="2 3" key="2">
    <citation type="submission" date="2019-04" db="EMBL/GenBank/DDBJ databases">
        <title>The genome sequence of big-headed turtle.</title>
        <authorList>
            <person name="Gong S."/>
        </authorList>
    </citation>
    <scope>NUCLEOTIDE SEQUENCE [LARGE SCALE GENOMIC DNA]</scope>
    <source>
        <strain evidence="2">DO16091913</strain>
        <tissue evidence="2">Muscle</tissue>
    </source>
</reference>
<evidence type="ECO:0000313" key="2">
    <source>
        <dbReference type="EMBL" id="TFK05878.1"/>
    </source>
</evidence>
<accession>A0A4D9EDY2</accession>
<dbReference type="EMBL" id="QXTE01000107">
    <property type="protein sequence ID" value="TFK05878.1"/>
    <property type="molecule type" value="Genomic_DNA"/>
</dbReference>
<feature type="compositionally biased region" description="Basic and acidic residues" evidence="1">
    <location>
        <begin position="121"/>
        <end position="132"/>
    </location>
</feature>
<name>A0A4D9EDY2_9SAUR</name>